<organism evidence="2 3">
    <name type="scientific">Labilithrix luteola</name>
    <dbReference type="NCBI Taxonomy" id="1391654"/>
    <lineage>
        <taxon>Bacteria</taxon>
        <taxon>Pseudomonadati</taxon>
        <taxon>Myxococcota</taxon>
        <taxon>Polyangia</taxon>
        <taxon>Polyangiales</taxon>
        <taxon>Labilitrichaceae</taxon>
        <taxon>Labilithrix</taxon>
    </lineage>
</organism>
<name>A0A0K1PNE5_9BACT</name>
<dbReference type="AlphaFoldDB" id="A0A0K1PNE5"/>
<reference evidence="2 3" key="1">
    <citation type="submission" date="2015-08" db="EMBL/GenBank/DDBJ databases">
        <authorList>
            <person name="Babu N.S."/>
            <person name="Beckwith C.J."/>
            <person name="Beseler K.G."/>
            <person name="Brison A."/>
            <person name="Carone J.V."/>
            <person name="Caskin T.P."/>
            <person name="Diamond M."/>
            <person name="Durham M.E."/>
            <person name="Foxe J.M."/>
            <person name="Go M."/>
            <person name="Henderson B.A."/>
            <person name="Jones I.B."/>
            <person name="McGettigan J.A."/>
            <person name="Micheletti S.J."/>
            <person name="Nasrallah M.E."/>
            <person name="Ortiz D."/>
            <person name="Piller C.R."/>
            <person name="Privatt S.R."/>
            <person name="Schneider S.L."/>
            <person name="Sharp S."/>
            <person name="Smith T.C."/>
            <person name="Stanton J.D."/>
            <person name="Ullery H.E."/>
            <person name="Wilson R.J."/>
            <person name="Serrano M.G."/>
            <person name="Buck G."/>
            <person name="Lee V."/>
            <person name="Wang Y."/>
            <person name="Carvalho R."/>
            <person name="Voegtly L."/>
            <person name="Shi R."/>
            <person name="Duckworth R."/>
            <person name="Johnson A."/>
            <person name="Loviza R."/>
            <person name="Walstead R."/>
            <person name="Shah Z."/>
            <person name="Kiflezghi M."/>
            <person name="Wade K."/>
            <person name="Ball S.L."/>
            <person name="Bradley K.W."/>
            <person name="Asai D.J."/>
            <person name="Bowman C.A."/>
            <person name="Russell D.A."/>
            <person name="Pope W.H."/>
            <person name="Jacobs-Sera D."/>
            <person name="Hendrix R.W."/>
            <person name="Hatfull G.F."/>
        </authorList>
    </citation>
    <scope>NUCLEOTIDE SEQUENCE [LARGE SCALE GENOMIC DNA]</scope>
    <source>
        <strain evidence="2 3">DSM 27648</strain>
    </source>
</reference>
<sequence length="49" mass="5302">MGRSALTSKGGGARSRSRSSSIGTRASLEALRWWNILAHDRSRCQVEAA</sequence>
<keyword evidence="3" id="KW-1185">Reference proteome</keyword>
<protein>
    <submittedName>
        <fullName evidence="2">Uncharacterized protein</fullName>
    </submittedName>
</protein>
<dbReference type="Proteomes" id="UP000064967">
    <property type="component" value="Chromosome"/>
</dbReference>
<evidence type="ECO:0000313" key="2">
    <source>
        <dbReference type="EMBL" id="AKU94916.1"/>
    </source>
</evidence>
<evidence type="ECO:0000313" key="3">
    <source>
        <dbReference type="Proteomes" id="UP000064967"/>
    </source>
</evidence>
<evidence type="ECO:0000256" key="1">
    <source>
        <dbReference type="SAM" id="MobiDB-lite"/>
    </source>
</evidence>
<dbReference type="EMBL" id="CP012333">
    <property type="protein sequence ID" value="AKU94916.1"/>
    <property type="molecule type" value="Genomic_DNA"/>
</dbReference>
<dbReference type="KEGG" id="llu:AKJ09_01580"/>
<gene>
    <name evidence="2" type="ORF">AKJ09_01580</name>
</gene>
<dbReference type="STRING" id="1391654.AKJ09_01580"/>
<accession>A0A0K1PNE5</accession>
<proteinExistence type="predicted"/>
<feature type="region of interest" description="Disordered" evidence="1">
    <location>
        <begin position="1"/>
        <end position="22"/>
    </location>
</feature>